<gene>
    <name evidence="3" type="ORF">GTHE00462_LOCUS5295</name>
</gene>
<feature type="domain" description="PDZ" evidence="2">
    <location>
        <begin position="200"/>
        <end position="271"/>
    </location>
</feature>
<accession>A0A7S4N2K6</accession>
<dbReference type="Gene3D" id="2.30.42.10">
    <property type="match status" value="2"/>
</dbReference>
<dbReference type="SUPFAM" id="SSF50156">
    <property type="entry name" value="PDZ domain-like"/>
    <property type="match status" value="2"/>
</dbReference>
<dbReference type="PANTHER" id="PTHR32060:SF22">
    <property type="entry name" value="CARBOXYL-TERMINAL-PROCESSING PEPTIDASE 3, CHLOROPLASTIC"/>
    <property type="match status" value="1"/>
</dbReference>
<dbReference type="PANTHER" id="PTHR32060">
    <property type="entry name" value="TAIL-SPECIFIC PROTEASE"/>
    <property type="match status" value="1"/>
</dbReference>
<organism evidence="3">
    <name type="scientific">Guillardia theta</name>
    <name type="common">Cryptophyte</name>
    <name type="synonym">Cryptomonas phi</name>
    <dbReference type="NCBI Taxonomy" id="55529"/>
    <lineage>
        <taxon>Eukaryota</taxon>
        <taxon>Cryptophyceae</taxon>
        <taxon>Pyrenomonadales</taxon>
        <taxon>Geminigeraceae</taxon>
        <taxon>Guillardia</taxon>
    </lineage>
</organism>
<feature type="region of interest" description="Disordered" evidence="1">
    <location>
        <begin position="1"/>
        <end position="48"/>
    </location>
</feature>
<evidence type="ECO:0000259" key="2">
    <source>
        <dbReference type="PROSITE" id="PS50106"/>
    </source>
</evidence>
<dbReference type="InterPro" id="IPR001478">
    <property type="entry name" value="PDZ"/>
</dbReference>
<feature type="region of interest" description="Disordered" evidence="1">
    <location>
        <begin position="541"/>
        <end position="643"/>
    </location>
</feature>
<name>A0A7S4N2K6_GUITH</name>
<reference evidence="3" key="1">
    <citation type="submission" date="2021-01" db="EMBL/GenBank/DDBJ databases">
        <authorList>
            <person name="Corre E."/>
            <person name="Pelletier E."/>
            <person name="Niang G."/>
            <person name="Scheremetjew M."/>
            <person name="Finn R."/>
            <person name="Kale V."/>
            <person name="Holt S."/>
            <person name="Cochrane G."/>
            <person name="Meng A."/>
            <person name="Brown T."/>
            <person name="Cohen L."/>
        </authorList>
    </citation>
    <scope>NUCLEOTIDE SEQUENCE</scope>
    <source>
        <strain evidence="3">CCMP 2712</strain>
    </source>
</reference>
<dbReference type="Pfam" id="PF00595">
    <property type="entry name" value="PDZ"/>
    <property type="match status" value="2"/>
</dbReference>
<feature type="compositionally biased region" description="Basic and acidic residues" evidence="1">
    <location>
        <begin position="1"/>
        <end position="15"/>
    </location>
</feature>
<dbReference type="AlphaFoldDB" id="A0A7S4N2K6"/>
<protein>
    <recommendedName>
        <fullName evidence="2">PDZ domain-containing protein</fullName>
    </recommendedName>
</protein>
<feature type="compositionally biased region" description="Basic and acidic residues" evidence="1">
    <location>
        <begin position="600"/>
        <end position="616"/>
    </location>
</feature>
<dbReference type="PROSITE" id="PS50106">
    <property type="entry name" value="PDZ"/>
    <property type="match status" value="2"/>
</dbReference>
<sequence length="759" mass="83723">MRMNGLREKRQHDEDSYISDTSSSFDPPEPHFVAPDTLMSPSPQQGARVQDIVDCETVNESTSLYTVGLRLSDMLPHVVEDVVDARDASNRSRRAAFTVGDILLGIDEFPVELAKPEIVKKLLTGIKDSLVKLVFQRPDKSCYDVVIKRNIEVETHEEQKCLYEFADRSNSDIALDRSALAILQDIRNSICDVHEKPLDLISRSFMTETTLAFRIGVEKAGDGTIRSCTVTSVVPGSVADLCHGLQVGDLIHAVEDASVKSMGEDELIERMYGDGRVGSKCRLTVQSSRSGEIRDVEVRRTNASAASEMEDFFLLARDHSQLIFDGVDSVDLEYSLRLLLNQAINIERLRVINEQLLSARLTNLQLKLFHCHEELIKRMKPAKLERFENDEMTLQANSQGSLVSQQKKTTHTEHDEALLDKEIAHNVNQLLANGLGKERLIEILKSIAEYPRSRTEEVLRLLRFGKGAGDGELESLLDALDGPPRMTSTDLKDLQDAEKYFSLELDAREKENQGLRAELEETYQHRAVLIHELKELREFKTKNEEAPHTSPASGPSLPAAPPPPAAVAPSPAPSAAPSAAPPLVSPAVPALPGTPAPLQDGERNVDGATREGDKKPAQTPHADQPAHAPSSRDRESASAMGGRKTAGVGMLLEKHEATGKVFVKKIHSGGSVEGDGRIRVMDRLLKVNEQVVDDMSLAEVLELVKGEEGTEVSLEIAQKVVRGGSVEEEVHTLVLTRSQIQTNRVHSSPHTETWTKIYT</sequence>
<feature type="compositionally biased region" description="Pro residues" evidence="1">
    <location>
        <begin position="558"/>
        <end position="584"/>
    </location>
</feature>
<dbReference type="EMBL" id="HBKN01006613">
    <property type="protein sequence ID" value="CAE2261855.1"/>
    <property type="molecule type" value="Transcribed_RNA"/>
</dbReference>
<feature type="domain" description="PDZ" evidence="2">
    <location>
        <begin position="643"/>
        <end position="705"/>
    </location>
</feature>
<proteinExistence type="predicted"/>
<dbReference type="GO" id="GO:0004175">
    <property type="term" value="F:endopeptidase activity"/>
    <property type="evidence" value="ECO:0007669"/>
    <property type="project" value="TreeGrafter"/>
</dbReference>
<dbReference type="InterPro" id="IPR036034">
    <property type="entry name" value="PDZ_sf"/>
</dbReference>
<dbReference type="SMART" id="SM00228">
    <property type="entry name" value="PDZ"/>
    <property type="match status" value="3"/>
</dbReference>
<evidence type="ECO:0000256" key="1">
    <source>
        <dbReference type="SAM" id="MobiDB-lite"/>
    </source>
</evidence>
<evidence type="ECO:0000313" key="3">
    <source>
        <dbReference type="EMBL" id="CAE2261855.1"/>
    </source>
</evidence>